<dbReference type="EMBL" id="JAVHJO010000003">
    <property type="protein sequence ID" value="KAK6542187.1"/>
    <property type="molecule type" value="Genomic_DNA"/>
</dbReference>
<proteinExistence type="predicted"/>
<dbReference type="Gene3D" id="6.10.280.230">
    <property type="match status" value="1"/>
</dbReference>
<feature type="compositionally biased region" description="Basic and acidic residues" evidence="1">
    <location>
        <begin position="20"/>
        <end position="32"/>
    </location>
</feature>
<organism evidence="2 3">
    <name type="scientific">Orbilia ellipsospora</name>
    <dbReference type="NCBI Taxonomy" id="2528407"/>
    <lineage>
        <taxon>Eukaryota</taxon>
        <taxon>Fungi</taxon>
        <taxon>Dikarya</taxon>
        <taxon>Ascomycota</taxon>
        <taxon>Pezizomycotina</taxon>
        <taxon>Orbiliomycetes</taxon>
        <taxon>Orbiliales</taxon>
        <taxon>Orbiliaceae</taxon>
        <taxon>Orbilia</taxon>
    </lineage>
</organism>
<name>A0AAV9XKQ2_9PEZI</name>
<feature type="region of interest" description="Disordered" evidence="1">
    <location>
        <begin position="236"/>
        <end position="262"/>
    </location>
</feature>
<feature type="compositionally biased region" description="Polar residues" evidence="1">
    <location>
        <begin position="1"/>
        <end position="19"/>
    </location>
</feature>
<evidence type="ECO:0000256" key="1">
    <source>
        <dbReference type="SAM" id="MobiDB-lite"/>
    </source>
</evidence>
<accession>A0AAV9XKQ2</accession>
<feature type="compositionally biased region" description="Basic and acidic residues" evidence="1">
    <location>
        <begin position="236"/>
        <end position="246"/>
    </location>
</feature>
<dbReference type="AlphaFoldDB" id="A0AAV9XKQ2"/>
<evidence type="ECO:0008006" key="4">
    <source>
        <dbReference type="Google" id="ProtNLM"/>
    </source>
</evidence>
<comment type="caution">
    <text evidence="2">The sequence shown here is derived from an EMBL/GenBank/DDBJ whole genome shotgun (WGS) entry which is preliminary data.</text>
</comment>
<sequence length="302" mass="33490">MASSSMCGPSNPLQSLKNHSSFDRSLQQDRFRSSHQPASQQFRQTPLSSHPIDHEFEQFLSSSPGPSQQQLRSRPSLQNFAPAPSPQLQQQPPSWAADFQRLQINTPPPVQASPLSTTSGGWGAEFLSQMNAPVAVAQQQQKPTFGNGAYTGMNSGYMGLGGVMMNTYSPAIHSSGPLQSQQSVATGKSAETYTDAEFDQMFEEAAAQQVFDHQEFENFPHREVPQPLQAENLEHQQVEEEKKEENDTSQEDADELARTAGQLVDTLSQDTSKKFQESQFVALMRKLRDKTVRVEDGKMVEV</sequence>
<feature type="region of interest" description="Disordered" evidence="1">
    <location>
        <begin position="1"/>
        <end position="94"/>
    </location>
</feature>
<feature type="compositionally biased region" description="Low complexity" evidence="1">
    <location>
        <begin position="60"/>
        <end position="94"/>
    </location>
</feature>
<gene>
    <name evidence="2" type="ORF">TWF694_007950</name>
</gene>
<evidence type="ECO:0000313" key="3">
    <source>
        <dbReference type="Proteomes" id="UP001365542"/>
    </source>
</evidence>
<reference evidence="2 3" key="1">
    <citation type="submission" date="2019-10" db="EMBL/GenBank/DDBJ databases">
        <authorList>
            <person name="Palmer J.M."/>
        </authorList>
    </citation>
    <scope>NUCLEOTIDE SEQUENCE [LARGE SCALE GENOMIC DNA]</scope>
    <source>
        <strain evidence="2 3">TWF694</strain>
    </source>
</reference>
<evidence type="ECO:0000313" key="2">
    <source>
        <dbReference type="EMBL" id="KAK6542187.1"/>
    </source>
</evidence>
<keyword evidence="3" id="KW-1185">Reference proteome</keyword>
<protein>
    <recommendedName>
        <fullName evidence="4">Peroxin 20</fullName>
    </recommendedName>
</protein>
<dbReference type="Proteomes" id="UP001365542">
    <property type="component" value="Unassembled WGS sequence"/>
</dbReference>
<feature type="compositionally biased region" description="Polar residues" evidence="1">
    <location>
        <begin position="34"/>
        <end position="48"/>
    </location>
</feature>